<evidence type="ECO:0000313" key="2">
    <source>
        <dbReference type="Proteomes" id="UP001575105"/>
    </source>
</evidence>
<dbReference type="NCBIfam" id="TIGR04256">
    <property type="entry name" value="GxxExxY"/>
    <property type="match status" value="1"/>
</dbReference>
<dbReference type="EMBL" id="JBGUBD010000005">
    <property type="protein sequence ID" value="MFA9478443.1"/>
    <property type="molecule type" value="Genomic_DNA"/>
</dbReference>
<reference evidence="1 2" key="1">
    <citation type="submission" date="2024-08" db="EMBL/GenBank/DDBJ databases">
        <title>Whole-genome sequencing of halo(alkali)philic microorganisms from hypersaline lakes.</title>
        <authorList>
            <person name="Sorokin D.Y."/>
            <person name="Merkel A.Y."/>
            <person name="Messina E."/>
            <person name="Yakimov M."/>
        </authorList>
    </citation>
    <scope>NUCLEOTIDE SEQUENCE [LARGE SCALE GENOMIC DNA]</scope>
    <source>
        <strain evidence="1 2">AB-hyl4</strain>
    </source>
</reference>
<dbReference type="Proteomes" id="UP001575105">
    <property type="component" value="Unassembled WGS sequence"/>
</dbReference>
<protein>
    <submittedName>
        <fullName evidence="1">GxxExxY protein</fullName>
    </submittedName>
</protein>
<comment type="caution">
    <text evidence="1">The sequence shown here is derived from an EMBL/GenBank/DDBJ whole genome shotgun (WGS) entry which is preliminary data.</text>
</comment>
<evidence type="ECO:0000313" key="1">
    <source>
        <dbReference type="EMBL" id="MFA9478443.1"/>
    </source>
</evidence>
<proteinExistence type="predicted"/>
<sequence>MQRQVAKSPSRQAEPSQEVDELARQVIGAAIEVHRTLGPGFPESVYEEALCVELAERDIPFVRQPIIEVHYKGRRVGEGRLDLWIDKKLIVELKAVEQVLPKHRAQGKANLCATGNELALVINFNEAILKDGIHRVILTNPG</sequence>
<keyword evidence="2" id="KW-1185">Reference proteome</keyword>
<dbReference type="Pfam" id="PF13366">
    <property type="entry name" value="PDDEXK_3"/>
    <property type="match status" value="1"/>
</dbReference>
<dbReference type="InterPro" id="IPR026350">
    <property type="entry name" value="GxxExxY"/>
</dbReference>
<name>A0ABV4U670_9BACT</name>
<organism evidence="1 2">
    <name type="scientific">Natronomicrosphaera hydrolytica</name>
    <dbReference type="NCBI Taxonomy" id="3242702"/>
    <lineage>
        <taxon>Bacteria</taxon>
        <taxon>Pseudomonadati</taxon>
        <taxon>Planctomycetota</taxon>
        <taxon>Phycisphaerae</taxon>
        <taxon>Phycisphaerales</taxon>
        <taxon>Phycisphaeraceae</taxon>
        <taxon>Natronomicrosphaera</taxon>
    </lineage>
</organism>
<accession>A0ABV4U670</accession>
<gene>
    <name evidence="1" type="ORF">ACERK3_09055</name>
</gene>
<dbReference type="RefSeq" id="WP_425345371.1">
    <property type="nucleotide sequence ID" value="NZ_JBGUBD010000005.1"/>
</dbReference>